<dbReference type="Proteomes" id="UP000001817">
    <property type="component" value="Chromosome 1"/>
</dbReference>
<evidence type="ECO:0000313" key="2">
    <source>
        <dbReference type="Proteomes" id="UP000001817"/>
    </source>
</evidence>
<proteinExistence type="predicted"/>
<dbReference type="STRING" id="266265.Bxe_A1935"/>
<gene>
    <name evidence="1" type="ORF">Bxe_A1935</name>
</gene>
<dbReference type="EMBL" id="CP000270">
    <property type="protein sequence ID" value="ABE31030.1"/>
    <property type="molecule type" value="Genomic_DNA"/>
</dbReference>
<name>Q13Y09_PARXL</name>
<dbReference type="AlphaFoldDB" id="Q13Y09"/>
<accession>Q13Y09</accession>
<sequence>MAPVRSAGKTNALSWSKDSTHCGFQQAVCHAPGIIFPISRALSGTTFLQWLPRRSFQFADGYVATDVEPRSAANVSGSGCRRNLAFT</sequence>
<reference evidence="1 2" key="1">
    <citation type="journal article" date="2006" name="Proc. Natl. Acad. Sci. U.S.A.">
        <title>Burkholderia xenovorans LB400 harbors a multi-replicon, 9.73-Mbp genome shaped for versatility.</title>
        <authorList>
            <person name="Chain P.S."/>
            <person name="Denef V.J."/>
            <person name="Konstantinidis K.T."/>
            <person name="Vergez L.M."/>
            <person name="Agullo L."/>
            <person name="Reyes V.L."/>
            <person name="Hauser L."/>
            <person name="Cordova M."/>
            <person name="Gomez L."/>
            <person name="Gonzalez M."/>
            <person name="Land M."/>
            <person name="Lao V."/>
            <person name="Larimer F."/>
            <person name="LiPuma J.J."/>
            <person name="Mahenthiralingam E."/>
            <person name="Malfatti S.A."/>
            <person name="Marx C.J."/>
            <person name="Parnell J.J."/>
            <person name="Ramette A."/>
            <person name="Richardson P."/>
            <person name="Seeger M."/>
            <person name="Smith D."/>
            <person name="Spilker T."/>
            <person name="Sul W.J."/>
            <person name="Tsoi T.V."/>
            <person name="Ulrich L.E."/>
            <person name="Zhulin I.B."/>
            <person name="Tiedje J.M."/>
        </authorList>
    </citation>
    <scope>NUCLEOTIDE SEQUENCE [LARGE SCALE GENOMIC DNA]</scope>
    <source>
        <strain evidence="1 2">LB400</strain>
    </source>
</reference>
<protein>
    <submittedName>
        <fullName evidence="1">Uncharacterized protein</fullName>
    </submittedName>
</protein>
<keyword evidence="2" id="KW-1185">Reference proteome</keyword>
<dbReference type="KEGG" id="bxe:Bxe_A1935"/>
<organism evidence="1 2">
    <name type="scientific">Paraburkholderia xenovorans (strain LB400)</name>
    <dbReference type="NCBI Taxonomy" id="266265"/>
    <lineage>
        <taxon>Bacteria</taxon>
        <taxon>Pseudomonadati</taxon>
        <taxon>Pseudomonadota</taxon>
        <taxon>Betaproteobacteria</taxon>
        <taxon>Burkholderiales</taxon>
        <taxon>Burkholderiaceae</taxon>
        <taxon>Paraburkholderia</taxon>
    </lineage>
</organism>
<evidence type="ECO:0000313" key="1">
    <source>
        <dbReference type="EMBL" id="ABE31030.1"/>
    </source>
</evidence>